<dbReference type="NCBIfam" id="TIGR01790">
    <property type="entry name" value="carotene-cycl"/>
    <property type="match status" value="1"/>
</dbReference>
<evidence type="ECO:0000313" key="3">
    <source>
        <dbReference type="Proteomes" id="UP001218231"/>
    </source>
</evidence>
<dbReference type="EC" id="5.5.1.19" evidence="2"/>
<keyword evidence="3" id="KW-1185">Reference proteome</keyword>
<evidence type="ECO:0000313" key="2">
    <source>
        <dbReference type="EMBL" id="WCT77539.1"/>
    </source>
</evidence>
<dbReference type="NCBIfam" id="TIGR01789">
    <property type="entry name" value="lycopene_cycl"/>
    <property type="match status" value="1"/>
</dbReference>
<organism evidence="2 3">
    <name type="scientific">Novosphingobium humi</name>
    <dbReference type="NCBI Taxonomy" id="2282397"/>
    <lineage>
        <taxon>Bacteria</taxon>
        <taxon>Pseudomonadati</taxon>
        <taxon>Pseudomonadota</taxon>
        <taxon>Alphaproteobacteria</taxon>
        <taxon>Sphingomonadales</taxon>
        <taxon>Sphingomonadaceae</taxon>
        <taxon>Novosphingobium</taxon>
    </lineage>
</organism>
<proteinExistence type="inferred from homology"/>
<comment type="similarity">
    <text evidence="1">Belongs to the lycopene cyclase family.</text>
</comment>
<dbReference type="RefSeq" id="WP_273617910.1">
    <property type="nucleotide sequence ID" value="NZ_CP117417.1"/>
</dbReference>
<accession>A0ABY7TWB9</accession>
<sequence>MAGNDTDIAILGGGLAGGLVALALAARRPDLRILLVEREEKLGGHHFWSFFLSDIPVAARWLLKPLVVGKWGSHSVRFSGNRRHLGNPYRTISSARFDAALREALSAGSILTGATVTAYDRRGFTLADGRQFRAGAVIDARGAAAFPGLRGGWQKFLGQVVRTASPHGLSAPIIMDGNRSQHDGFRFVYVLPFSDDTVFIEDTYYSDTPDIDAPTLRDRIEAYAKSRSWTIVEVLDEEQGVLPVVAEGEPHALIEGMHGVARIGVAGGLFHPLTGYSLPTAVRVATMIADMSDMSGEAIAGAVEDYARAHWRAGGFYRLLARMLFGAARPDKRHRVFARFYRLGDGLIERFYAGQSTWADRVRLLVGRPPVPLMAALACLLGRGRELADLGAPGRLSQDTTIPAFAGETEDA</sequence>
<dbReference type="Proteomes" id="UP001218231">
    <property type="component" value="Chromosome"/>
</dbReference>
<name>A0ABY7TWB9_9SPHN</name>
<protein>
    <submittedName>
        <fullName evidence="2">Lycopene beta-cyclase CrtY</fullName>
        <ecNumber evidence="2">5.5.1.19</ecNumber>
    </submittedName>
</protein>
<dbReference type="SUPFAM" id="SSF51905">
    <property type="entry name" value="FAD/NAD(P)-binding domain"/>
    <property type="match status" value="1"/>
</dbReference>
<dbReference type="InterPro" id="IPR008461">
    <property type="entry name" value="CrtY"/>
</dbReference>
<dbReference type="InterPro" id="IPR010108">
    <property type="entry name" value="Lycopene_cyclase_b/e"/>
</dbReference>
<reference evidence="2 3" key="1">
    <citation type="submission" date="2023-02" db="EMBL/GenBank/DDBJ databases">
        <title>Genome sequence of Novosphingobium humi KACC 19094.</title>
        <authorList>
            <person name="Kim S."/>
            <person name="Heo J."/>
            <person name="Kwon S.-W."/>
        </authorList>
    </citation>
    <scope>NUCLEOTIDE SEQUENCE [LARGE SCALE GENOMIC DNA]</scope>
    <source>
        <strain evidence="2 3">KACC 19094</strain>
    </source>
</reference>
<dbReference type="GO" id="GO:0016853">
    <property type="term" value="F:isomerase activity"/>
    <property type="evidence" value="ECO:0007669"/>
    <property type="project" value="UniProtKB-KW"/>
</dbReference>
<dbReference type="InterPro" id="IPR036188">
    <property type="entry name" value="FAD/NAD-bd_sf"/>
</dbReference>
<dbReference type="Gene3D" id="3.50.50.60">
    <property type="entry name" value="FAD/NAD(P)-binding domain"/>
    <property type="match status" value="1"/>
</dbReference>
<evidence type="ECO:0000256" key="1">
    <source>
        <dbReference type="ARBA" id="ARBA00006599"/>
    </source>
</evidence>
<dbReference type="Pfam" id="PF05834">
    <property type="entry name" value="Lycopene_cycl"/>
    <property type="match status" value="1"/>
</dbReference>
<keyword evidence="2" id="KW-0413">Isomerase</keyword>
<gene>
    <name evidence="2" type="primary">crtY</name>
    <name evidence="2" type="ORF">PQ457_00660</name>
</gene>
<dbReference type="EMBL" id="CP117417">
    <property type="protein sequence ID" value="WCT77539.1"/>
    <property type="molecule type" value="Genomic_DNA"/>
</dbReference>